<dbReference type="GO" id="GO:0016779">
    <property type="term" value="F:nucleotidyltransferase activity"/>
    <property type="evidence" value="ECO:0007669"/>
    <property type="project" value="UniProtKB-KW"/>
</dbReference>
<evidence type="ECO:0000256" key="2">
    <source>
        <dbReference type="ARBA" id="ARBA00022695"/>
    </source>
</evidence>
<keyword evidence="3" id="KW-0540">Nuclease</keyword>
<evidence type="ECO:0000256" key="1">
    <source>
        <dbReference type="ARBA" id="ARBA00022679"/>
    </source>
</evidence>
<reference evidence="7" key="1">
    <citation type="submission" date="2017-03" db="EMBL/GenBank/DDBJ databases">
        <title>Phytopthora megakarya and P. palmivora, two closely related causual agents of cacao black pod achieved similar genome size and gene model numbers by different mechanisms.</title>
        <authorList>
            <person name="Ali S."/>
            <person name="Shao J."/>
            <person name="Larry D.J."/>
            <person name="Kronmiller B."/>
            <person name="Shen D."/>
            <person name="Strem M.D."/>
            <person name="Melnick R.L."/>
            <person name="Guiltinan M.J."/>
            <person name="Tyler B.M."/>
            <person name="Meinhardt L.W."/>
            <person name="Bailey B.A."/>
        </authorList>
    </citation>
    <scope>NUCLEOTIDE SEQUENCE [LARGE SCALE GENOMIC DNA]</scope>
    <source>
        <strain evidence="7">zdho120</strain>
    </source>
</reference>
<evidence type="ECO:0008006" key="8">
    <source>
        <dbReference type="Google" id="ProtNLM"/>
    </source>
</evidence>
<evidence type="ECO:0000256" key="4">
    <source>
        <dbReference type="ARBA" id="ARBA00022759"/>
    </source>
</evidence>
<dbReference type="SUPFAM" id="SSF56672">
    <property type="entry name" value="DNA/RNA polymerases"/>
    <property type="match status" value="1"/>
</dbReference>
<keyword evidence="1" id="KW-0808">Transferase</keyword>
<dbReference type="Proteomes" id="UP000198211">
    <property type="component" value="Unassembled WGS sequence"/>
</dbReference>
<dbReference type="AlphaFoldDB" id="A0A225VW88"/>
<accession>A0A225VW88</accession>
<evidence type="ECO:0000313" key="7">
    <source>
        <dbReference type="Proteomes" id="UP000198211"/>
    </source>
</evidence>
<feature type="compositionally biased region" description="Low complexity" evidence="5">
    <location>
        <begin position="88"/>
        <end position="99"/>
    </location>
</feature>
<name>A0A225VW88_9STRA</name>
<dbReference type="PANTHER" id="PTHR37984:SF5">
    <property type="entry name" value="PROTEIN NYNRIN-LIKE"/>
    <property type="match status" value="1"/>
</dbReference>
<keyword evidence="7" id="KW-1185">Reference proteome</keyword>
<dbReference type="GO" id="GO:0004519">
    <property type="term" value="F:endonuclease activity"/>
    <property type="evidence" value="ECO:0007669"/>
    <property type="project" value="UniProtKB-KW"/>
</dbReference>
<proteinExistence type="predicted"/>
<dbReference type="Pfam" id="PF13650">
    <property type="entry name" value="Asp_protease_2"/>
    <property type="match status" value="1"/>
</dbReference>
<keyword evidence="4" id="KW-0378">Hydrolase</keyword>
<dbReference type="InterPro" id="IPR050951">
    <property type="entry name" value="Retrovirus_Pol_polyprotein"/>
</dbReference>
<dbReference type="PANTHER" id="PTHR37984">
    <property type="entry name" value="PROTEIN CBG26694"/>
    <property type="match status" value="1"/>
</dbReference>
<evidence type="ECO:0000256" key="5">
    <source>
        <dbReference type="SAM" id="MobiDB-lite"/>
    </source>
</evidence>
<evidence type="ECO:0000256" key="3">
    <source>
        <dbReference type="ARBA" id="ARBA00022722"/>
    </source>
</evidence>
<gene>
    <name evidence="6" type="ORF">PHMEG_00017550</name>
</gene>
<dbReference type="InterPro" id="IPR043502">
    <property type="entry name" value="DNA/RNA_pol_sf"/>
</dbReference>
<protein>
    <recommendedName>
        <fullName evidence="8">Peptidase A2 domain-containing protein</fullName>
    </recommendedName>
</protein>
<dbReference type="InterPro" id="IPR021109">
    <property type="entry name" value="Peptidase_aspartic_dom_sf"/>
</dbReference>
<dbReference type="Gene3D" id="3.10.10.10">
    <property type="entry name" value="HIV Type 1 Reverse Transcriptase, subunit A, domain 1"/>
    <property type="match status" value="1"/>
</dbReference>
<sequence>MECNRCHKKGHPAKYCKVDHCPFCYKFHDGECYGLKTLQALQNLAKQGTLNDIPVHLLSQLWMDMQILGRSRQTTKPAGWGPNTLVESSFSDDSQSKLSDGSDIIMRPEFRLRRGERYGWWHDHEQEENRKISLVHGAVNNFRTDILLDSGASVSMVRLGLARRQKLKLKFGKQISVSGLGGVPTSITASAEVKITLGPRVVYVVDVWVANISGGFDVLLGMNFMFSAGFNSQMKKQFCFQEGDYPTSSMAWLMEFAQINISDRIVTIDWRTEVAQVVENVFFPRAGRYVRVGTQRYREWQTLIYENIISAKAQVRESQRLDDLQKMEPPAVQTPNYPWPTKMMIRPSPDCEEARVINLQIVPSEVYDEAVEVGERLSMRTPVVTTTVPEVSEISEVGDETTDVPIGEVEGVLDDQDSDDDEFFDSISVEDGFPEVSLEDIPKVEPEDDVFSDLPVSVMARTPIQQLELEYERVMRISAEELDLEPAVYVHEGSETLSQLGEQLALLPDIEELSPKCDIDSADVGEPGTSTPEDERRLRGILKYHRAIFWGDGNAVPAPARGITCDLDVGEANPVAQRPRSVAPHLSIKVYELLKKLLETRLIEHSESPWASPTVIGLKKNGVDIRMCVD</sequence>
<comment type="caution">
    <text evidence="6">The sequence shown here is derived from an EMBL/GenBank/DDBJ whole genome shotgun (WGS) entry which is preliminary data.</text>
</comment>
<organism evidence="6 7">
    <name type="scientific">Phytophthora megakarya</name>
    <dbReference type="NCBI Taxonomy" id="4795"/>
    <lineage>
        <taxon>Eukaryota</taxon>
        <taxon>Sar</taxon>
        <taxon>Stramenopiles</taxon>
        <taxon>Oomycota</taxon>
        <taxon>Peronosporomycetes</taxon>
        <taxon>Peronosporales</taxon>
        <taxon>Peronosporaceae</taxon>
        <taxon>Phytophthora</taxon>
    </lineage>
</organism>
<dbReference type="EMBL" id="NBNE01002688">
    <property type="protein sequence ID" value="OWZ09706.1"/>
    <property type="molecule type" value="Genomic_DNA"/>
</dbReference>
<keyword evidence="4" id="KW-0255">Endonuclease</keyword>
<dbReference type="SUPFAM" id="SSF50630">
    <property type="entry name" value="Acid proteases"/>
    <property type="match status" value="1"/>
</dbReference>
<keyword evidence="2" id="KW-0548">Nucleotidyltransferase</keyword>
<dbReference type="Gene3D" id="2.40.70.10">
    <property type="entry name" value="Acid Proteases"/>
    <property type="match status" value="1"/>
</dbReference>
<feature type="region of interest" description="Disordered" evidence="5">
    <location>
        <begin position="73"/>
        <end position="99"/>
    </location>
</feature>
<evidence type="ECO:0000313" key="6">
    <source>
        <dbReference type="EMBL" id="OWZ09706.1"/>
    </source>
</evidence>